<dbReference type="EMBL" id="CZAF01000004">
    <property type="protein sequence ID" value="CUO80268.1"/>
    <property type="molecule type" value="Genomic_DNA"/>
</dbReference>
<dbReference type="AlphaFoldDB" id="A0A174I4D9"/>
<dbReference type="InterPro" id="IPR050678">
    <property type="entry name" value="DNA_Partitioning_ATPase"/>
</dbReference>
<dbReference type="InterPro" id="IPR027417">
    <property type="entry name" value="P-loop_NTPase"/>
</dbReference>
<protein>
    <submittedName>
        <fullName evidence="3">Putative conjugative transposon protein</fullName>
    </submittedName>
</protein>
<reference evidence="3 4" key="1">
    <citation type="submission" date="2015-09" db="EMBL/GenBank/DDBJ databases">
        <authorList>
            <consortium name="Pathogen Informatics"/>
        </authorList>
    </citation>
    <scope>NUCLEOTIDE SEQUENCE [LARGE SCALE GENOMIC DNA]</scope>
    <source>
        <strain evidence="3 4">2789STDY5834847</strain>
    </source>
</reference>
<feature type="compositionally biased region" description="Polar residues" evidence="1">
    <location>
        <begin position="1"/>
        <end position="18"/>
    </location>
</feature>
<dbReference type="Proteomes" id="UP000095614">
    <property type="component" value="Unassembled WGS sequence"/>
</dbReference>
<dbReference type="InterPro" id="IPR002586">
    <property type="entry name" value="CobQ/CobB/MinD/ParA_Nub-bd_dom"/>
</dbReference>
<name>A0A174I4D9_BACUN</name>
<dbReference type="PANTHER" id="PTHR13696">
    <property type="entry name" value="P-LOOP CONTAINING NUCLEOSIDE TRIPHOSPHATE HYDROLASE"/>
    <property type="match status" value="1"/>
</dbReference>
<feature type="domain" description="CobQ/CobB/MinD/ParA nucleotide binding" evidence="2">
    <location>
        <begin position="28"/>
        <end position="231"/>
    </location>
</feature>
<sequence length="279" mass="31378">MSEQRSGCTGSRMNNQQNDDMDRQTLNVAFATQKGGSGKTAITVLVAGYLHYRLGCPLAVIDCDFPQYSLYEMRERDSRAVLENEHLKRAAYEQMRQPGRAAYPVRKCRVEQAPDTARELAAEGCYDLLFFDLPGTVNSAGILRTIAQMDYIFAPVSADKAVLESTLSFLDVLQRMMLGKETSRLKGLYLFWNQVDKRETSGLYEKYGQVVADMGLPMLQTRIPDTKRFRKEADGTGRTVFRSTLLAPDRRMLAGSGIPELTREIATILKLEGYEETAE</sequence>
<dbReference type="PANTHER" id="PTHR13696:SF52">
    <property type="entry name" value="PARA FAMILY PROTEIN CT_582"/>
    <property type="match status" value="1"/>
</dbReference>
<evidence type="ECO:0000313" key="4">
    <source>
        <dbReference type="Proteomes" id="UP000095614"/>
    </source>
</evidence>
<evidence type="ECO:0000256" key="1">
    <source>
        <dbReference type="SAM" id="MobiDB-lite"/>
    </source>
</evidence>
<accession>A0A174I4D9</accession>
<dbReference type="SUPFAM" id="SSF52540">
    <property type="entry name" value="P-loop containing nucleoside triphosphate hydrolases"/>
    <property type="match status" value="1"/>
</dbReference>
<gene>
    <name evidence="3" type="primary">traA</name>
    <name evidence="3" type="ORF">ERS852462_01628</name>
</gene>
<evidence type="ECO:0000313" key="3">
    <source>
        <dbReference type="EMBL" id="CUO80268.1"/>
    </source>
</evidence>
<proteinExistence type="predicted"/>
<feature type="region of interest" description="Disordered" evidence="1">
    <location>
        <begin position="1"/>
        <end position="20"/>
    </location>
</feature>
<evidence type="ECO:0000259" key="2">
    <source>
        <dbReference type="Pfam" id="PF01656"/>
    </source>
</evidence>
<dbReference type="Gene3D" id="3.40.50.300">
    <property type="entry name" value="P-loop containing nucleotide triphosphate hydrolases"/>
    <property type="match status" value="1"/>
</dbReference>
<dbReference type="CDD" id="cd02042">
    <property type="entry name" value="ParAB_family"/>
    <property type="match status" value="1"/>
</dbReference>
<organism evidence="3 4">
    <name type="scientific">Bacteroides uniformis</name>
    <dbReference type="NCBI Taxonomy" id="820"/>
    <lineage>
        <taxon>Bacteria</taxon>
        <taxon>Pseudomonadati</taxon>
        <taxon>Bacteroidota</taxon>
        <taxon>Bacteroidia</taxon>
        <taxon>Bacteroidales</taxon>
        <taxon>Bacteroidaceae</taxon>
        <taxon>Bacteroides</taxon>
    </lineage>
</organism>
<dbReference type="Pfam" id="PF01656">
    <property type="entry name" value="CbiA"/>
    <property type="match status" value="1"/>
</dbReference>